<dbReference type="NCBIfam" id="TIGR03696">
    <property type="entry name" value="Rhs_assc_core"/>
    <property type="match status" value="1"/>
</dbReference>
<gene>
    <name evidence="4" type="ORF">ELAC_0059</name>
</gene>
<dbReference type="Pfam" id="PF25023">
    <property type="entry name" value="TEN_YD-shell"/>
    <property type="match status" value="3"/>
</dbReference>
<keyword evidence="2" id="KW-0732">Signal</keyword>
<accession>A0A0H5DNP5</accession>
<dbReference type="PANTHER" id="PTHR32305">
    <property type="match status" value="1"/>
</dbReference>
<dbReference type="EMBL" id="CWGJ01000001">
    <property type="protein sequence ID" value="CRX37423.1"/>
    <property type="molecule type" value="Genomic_DNA"/>
</dbReference>
<dbReference type="Gene3D" id="2.180.10.10">
    <property type="entry name" value="RHS repeat-associated core"/>
    <property type="match status" value="2"/>
</dbReference>
<proteinExistence type="predicted"/>
<dbReference type="RefSeq" id="WP_098037279.1">
    <property type="nucleotide sequence ID" value="NZ_CWGJ01000001.1"/>
</dbReference>
<dbReference type="OrthoDB" id="19607at2"/>
<organism evidence="4 5">
    <name type="scientific">Estrella lausannensis</name>
    <dbReference type="NCBI Taxonomy" id="483423"/>
    <lineage>
        <taxon>Bacteria</taxon>
        <taxon>Pseudomonadati</taxon>
        <taxon>Chlamydiota</taxon>
        <taxon>Chlamydiia</taxon>
        <taxon>Parachlamydiales</taxon>
        <taxon>Candidatus Criblamydiaceae</taxon>
        <taxon>Estrella</taxon>
    </lineage>
</organism>
<feature type="signal peptide" evidence="2">
    <location>
        <begin position="1"/>
        <end position="20"/>
    </location>
</feature>
<reference evidence="5" key="1">
    <citation type="submission" date="2015-06" db="EMBL/GenBank/DDBJ databases">
        <authorList>
            <person name="Bertelli C."/>
        </authorList>
    </citation>
    <scope>NUCLEOTIDE SEQUENCE [LARGE SCALE GENOMIC DNA]</scope>
    <source>
        <strain evidence="5">CRIB-30</strain>
    </source>
</reference>
<dbReference type="PANTHER" id="PTHR32305:SF15">
    <property type="entry name" value="PROTEIN RHSA-RELATED"/>
    <property type="match status" value="1"/>
</dbReference>
<evidence type="ECO:0000313" key="4">
    <source>
        <dbReference type="EMBL" id="CRX37423.1"/>
    </source>
</evidence>
<evidence type="ECO:0000256" key="1">
    <source>
        <dbReference type="ARBA" id="ARBA00022737"/>
    </source>
</evidence>
<feature type="chain" id="PRO_5005218465" evidence="2">
    <location>
        <begin position="21"/>
        <end position="1702"/>
    </location>
</feature>
<keyword evidence="1" id="KW-0677">Repeat</keyword>
<evidence type="ECO:0000256" key="2">
    <source>
        <dbReference type="SAM" id="SignalP"/>
    </source>
</evidence>
<feature type="domain" description="Teneurin-like YD-shell" evidence="3">
    <location>
        <begin position="674"/>
        <end position="818"/>
    </location>
</feature>
<sequence length="1702" mass="193120">MVRSVLWLSLLLLLSQTGWADDAPASVSQECVTPPGFISGQVDCITGTYHEEFEDLHMPGSYPLSIKRKFTDLGTGRRYENPNWRFNHEGFFTAQEDESSKSASFAKTVYEFDQNNLLSSIRLLSPDETLCVHELTLDRSSRGELVLKAEDGRQVLYRYSVNDPSRTTDNILIDEVILPDGRSLKYDYRKHPLERKYLISKILMPGGGFIETDYYDNKYNNVGGELVTIENPLSDFRIGKVKQQKAPIGPGGASQIFQTFFYETGKTIVKDAAGNEKIYLYSPNGLPLALEWWERGKEGKKLVKKMVLYWTPSETYPPKLKSYTLENDRGEVQFCKTLKYDPFGNVIQETYFGNLTGLFPDALTISAEGEPLGTDLEKCQITYRYTIPDENNPSRLAEKIDERGLITRYFYQDNSDKISQLILCNKERNFIRQFFQYDENGLLIEAVTDDGQSDEKEDVSQISERKITRFKRNRGKEAFGAIVESLETALDVGCGSEVFVKKTLFSYDHFGNLARQEVVDEEGKLLVVKEWEYDLLGRLLRSFDSSYGDKIYAYNDAGKVEEEIDLPAEGDPVKKTFVYDKAGRLIKTTEERDSKIQTESYIYNPLGQKVASVDEYGNETFYEYDGIGNLKAISYPLVAADDGRLLRPREEYEYDLLGNRIKTRDPNGYETLTQYNIRGKPLKITYPDGSSEEMRYTREGCLKEKRQRNGLKVLYEYDQLARVVKKELISEGGATLSESAYRYSSFHLVAGDEKGSESHYTYDPQGHLQSVLISGPKGSKKIEYEYDSHGRVMVKKEWADNSFQMATYTERDERGEITCERIEDFTGRILKNDHFKIPHLNDPKEAASITEQIIQTQGCRQISKICVDKSGNLTEMVLDALRRPISKTTKNSFGETIERIEYAYDLSGNKTRETHDVLFQGTKREEFTILSRYGPMNRIEEIEEISENGFVRKTEYVYSQNGRLETILKPDGESVSTFYNEWGNPRRVKSSDGTIDYAFEYDLQGNIIEAIDLVKGTATLREHDDEGLVIREVLGNGLSMQYAYDIKGRKTKITLPDLTEIAYEYDALSLKDVKRINRFGDVLYSHKYTSFDEKGRILCECLPADLGERRTEYDGNGNAASIDTPYFSDQFIGYSEEGGKPTKRRIKDAGGLTEIDYAYDVKGQLTLDTTWRRDEYAYDTLGNRVKESDGAYGYSGGNLLSFSGGKSFNYDANGNMVSRKDPDGSEYRFIYDALNRLTKVIKDDHPVAEYIYDPFHRRIAKLLTEEDGQRHTVKYLWEGSNEIGSVSDEGKISELRILGIGKGAEIGAALAIEIHGKPYLPLHDLTGSQRCLVSFKDKKVVEYYRYNAFGEENVFSENKEPLSPWRFAGKRQDNETGFIYFGRRLLDPSAGRWITLDPLGYQDGPNRYLYVKNSPVNNQDLHGLFVLGDFFTSVWEGLQYLFAFKNEIVERIQTEANYPRLVEAEMTTLMEATIGKGLLGLAGFYGEKGEEGVYGQGEAASNVRITLINGISNIRSYLSESMEHILRTHGGANIHYIFRPTEGWCWDLMKAFLTKMGLVSTYAERLASKWKSLIREMGGVEGGGLIIHYCHSLGGSDTAQAANLLTPEERKMIRVFSFGSATMIPATAGFESATNFVSLRDGVSLFDPLGIMYGIFNDNSNVVFVGTIFGPPLIDHMLGSETYSEILRMLGLMFMKTCGKGA</sequence>
<keyword evidence="5" id="KW-1185">Reference proteome</keyword>
<dbReference type="InterPro" id="IPR056823">
    <property type="entry name" value="TEN-like_YD-shell"/>
</dbReference>
<feature type="domain" description="Teneurin-like YD-shell" evidence="3">
    <location>
        <begin position="864"/>
        <end position="1084"/>
    </location>
</feature>
<dbReference type="Proteomes" id="UP000220251">
    <property type="component" value="Unassembled WGS sequence"/>
</dbReference>
<protein>
    <submittedName>
        <fullName evidence="4">Rhs family protein</fullName>
    </submittedName>
</protein>
<evidence type="ECO:0000259" key="3">
    <source>
        <dbReference type="Pfam" id="PF25023"/>
    </source>
</evidence>
<name>A0A0H5DNP5_9BACT</name>
<feature type="domain" description="Teneurin-like YD-shell" evidence="3">
    <location>
        <begin position="1154"/>
        <end position="1397"/>
    </location>
</feature>
<evidence type="ECO:0000313" key="5">
    <source>
        <dbReference type="Proteomes" id="UP000220251"/>
    </source>
</evidence>
<dbReference type="InterPro" id="IPR050708">
    <property type="entry name" value="T6SS_VgrG/RHS"/>
</dbReference>
<dbReference type="InterPro" id="IPR022385">
    <property type="entry name" value="Rhs_assc_core"/>
</dbReference>